<dbReference type="Proteomes" id="UP000007954">
    <property type="component" value="Chromosome"/>
</dbReference>
<dbReference type="AlphaFoldDB" id="G0LM23"/>
<dbReference type="GO" id="GO:0016757">
    <property type="term" value="F:glycosyltransferase activity"/>
    <property type="evidence" value="ECO:0007669"/>
    <property type="project" value="TreeGrafter"/>
</dbReference>
<dbReference type="PANTHER" id="PTHR21015">
    <property type="entry name" value="UDP-N-ACETYLGLUCOSAMINE--N-ACETYLMURAMYL-(PENTAPEPTIDE) PYROPHOSPHORYL-UNDECAPRENOL N-ACETYLGLUCOSAMINE TRANSFERASE 1"/>
    <property type="match status" value="1"/>
</dbReference>
<name>G0LM23_HALWC</name>
<dbReference type="GeneID" id="12448183"/>
<dbReference type="PANTHER" id="PTHR21015:SF22">
    <property type="entry name" value="GLYCOSYLTRANSFERASE"/>
    <property type="match status" value="1"/>
</dbReference>
<accession>G0LM23</accession>
<evidence type="ECO:0000313" key="2">
    <source>
        <dbReference type="EMBL" id="CCC41143.1"/>
    </source>
</evidence>
<evidence type="ECO:0000313" key="3">
    <source>
        <dbReference type="Proteomes" id="UP000007954"/>
    </source>
</evidence>
<dbReference type="RefSeq" id="WP_014556580.1">
    <property type="nucleotide sequence ID" value="NC_017459.1"/>
</dbReference>
<dbReference type="InterPro" id="IPR020023">
    <property type="entry name" value="PseG"/>
</dbReference>
<comment type="similarity">
    <text evidence="1">Belongs to the glycosyltransferase 28 family.</text>
</comment>
<evidence type="ECO:0000256" key="1">
    <source>
        <dbReference type="ARBA" id="ARBA00006962"/>
    </source>
</evidence>
<reference evidence="2 3" key="1">
    <citation type="journal article" date="2011" name="PLoS ONE">
        <title>Haloquadratum walsbyi: limited diversity in a global pond.</title>
        <authorList>
            <person name="Dyall-Smith M."/>
            <person name="Pfeiffer F."/>
            <person name="Klee K."/>
            <person name="Palm P."/>
            <person name="Gross K."/>
            <person name="Schuster S.C."/>
            <person name="Rampp M."/>
            <person name="Oesterhelt D."/>
        </authorList>
    </citation>
    <scope>NUCLEOTIDE SEQUENCE [LARGE SCALE GENOMIC DNA]</scope>
    <source>
        <strain evidence="3">DSM 16854 / JCM 12705 / C23</strain>
    </source>
</reference>
<dbReference type="SUPFAM" id="SSF53756">
    <property type="entry name" value="UDP-Glycosyltransferase/glycogen phosphorylase"/>
    <property type="match status" value="1"/>
</dbReference>
<proteinExistence type="inferred from homology"/>
<organism evidence="2 3">
    <name type="scientific">Haloquadratum walsbyi (strain DSM 16854 / JCM 12705 / C23)</name>
    <dbReference type="NCBI Taxonomy" id="768065"/>
    <lineage>
        <taxon>Archaea</taxon>
        <taxon>Methanobacteriati</taxon>
        <taxon>Methanobacteriota</taxon>
        <taxon>Stenosarchaea group</taxon>
        <taxon>Halobacteria</taxon>
        <taxon>Halobacteriales</taxon>
        <taxon>Haloferacaceae</taxon>
        <taxon>Haloquadratum</taxon>
    </lineage>
</organism>
<dbReference type="Gene3D" id="3.40.50.2000">
    <property type="entry name" value="Glycogen Phosphorylase B"/>
    <property type="match status" value="1"/>
</dbReference>
<dbReference type="NCBIfam" id="TIGR03590">
    <property type="entry name" value="PseG"/>
    <property type="match status" value="1"/>
</dbReference>
<dbReference type="Gene3D" id="3.40.50.11190">
    <property type="match status" value="1"/>
</dbReference>
<dbReference type="KEGG" id="hwc:Hqrw_3373"/>
<gene>
    <name evidence="2" type="ordered locus">Hqrw_3373</name>
</gene>
<dbReference type="HOGENOM" id="CLU_023406_1_0_2"/>
<sequence length="333" mass="37020">MHLTIRADGGSEIGYGHLVRTAAIAREFLDEDHTVTYATTTPETAEEVCPGEVEVTTLDSRSNPSRLLEWIQVNQPDAVLIDAYPADTEYQQRIREHVPLAVYIDDARYPICADILINGNLYASDLTYDFVGNPPKQLLGPDFVPLREEVRLLADQDPPWRDSPRRALITMGGSDIQNRTPTVIRLFEEFNLHVDAIVGPGFSEQQERAARAAAEAVTPDVSVSRDPENLVERMFQADIAVSTASSTTYELLAVGTPIVCQPVAENQQIIAETLENRNMASVVNAGEGNPGFRRSIDRYMSDASLRKRYSEAGRELVDAYGTDRIYHKITNIN</sequence>
<protein>
    <submittedName>
        <fullName evidence="2">Glycosyltransferase, type 28</fullName>
    </submittedName>
</protein>
<dbReference type="EMBL" id="FR746099">
    <property type="protein sequence ID" value="CCC41143.1"/>
    <property type="molecule type" value="Genomic_DNA"/>
</dbReference>
<dbReference type="OrthoDB" id="324945at2157"/>